<evidence type="ECO:0000256" key="4">
    <source>
        <dbReference type="ARBA" id="ARBA00022741"/>
    </source>
</evidence>
<keyword evidence="3 9" id="KW-0436">Ligase</keyword>
<dbReference type="GO" id="GO:0004823">
    <property type="term" value="F:leucine-tRNA ligase activity"/>
    <property type="evidence" value="ECO:0007669"/>
    <property type="project" value="UniProtKB-UniRule"/>
</dbReference>
<comment type="similarity">
    <text evidence="1 9 10">Belongs to the class-I aminoacyl-tRNA synthetase family.</text>
</comment>
<feature type="domain" description="Methionyl/Leucyl tRNA synthetase" evidence="13">
    <location>
        <begin position="51"/>
        <end position="184"/>
    </location>
</feature>
<dbReference type="SUPFAM" id="SSF52374">
    <property type="entry name" value="Nucleotidylyl transferase"/>
    <property type="match status" value="1"/>
</dbReference>
<dbReference type="GO" id="GO:0006429">
    <property type="term" value="P:leucyl-tRNA aminoacylation"/>
    <property type="evidence" value="ECO:0007669"/>
    <property type="project" value="UniProtKB-UniRule"/>
</dbReference>
<evidence type="ECO:0000256" key="2">
    <source>
        <dbReference type="ARBA" id="ARBA00022490"/>
    </source>
</evidence>
<organism evidence="15 16">
    <name type="scientific">Tibeticola sediminis</name>
    <dbReference type="NCBI Taxonomy" id="1917811"/>
    <lineage>
        <taxon>Bacteria</taxon>
        <taxon>Pseudomonadati</taxon>
        <taxon>Pseudomonadota</taxon>
        <taxon>Betaproteobacteria</taxon>
        <taxon>Burkholderiales</taxon>
        <taxon>Comamonadaceae</taxon>
        <taxon>Tibeticola</taxon>
    </lineage>
</organism>
<dbReference type="InterPro" id="IPR025709">
    <property type="entry name" value="Leu_tRNA-synth_edit"/>
</dbReference>
<evidence type="ECO:0000259" key="13">
    <source>
        <dbReference type="Pfam" id="PF09334"/>
    </source>
</evidence>
<keyword evidence="6 9" id="KW-0648">Protein biosynthesis</keyword>
<evidence type="ECO:0000256" key="6">
    <source>
        <dbReference type="ARBA" id="ARBA00022917"/>
    </source>
</evidence>
<dbReference type="SUPFAM" id="SSF47323">
    <property type="entry name" value="Anticodon-binding domain of a subclass of class I aminoacyl-tRNA synthetases"/>
    <property type="match status" value="1"/>
</dbReference>
<dbReference type="CDD" id="cd07958">
    <property type="entry name" value="Anticodon_Ia_Leu_BEm"/>
    <property type="match status" value="1"/>
</dbReference>
<dbReference type="Gene3D" id="3.90.740.10">
    <property type="entry name" value="Valyl/Leucyl/Isoleucyl-tRNA synthetase, editing domain"/>
    <property type="match status" value="1"/>
</dbReference>
<dbReference type="PRINTS" id="PR00985">
    <property type="entry name" value="TRNASYNTHLEU"/>
</dbReference>
<dbReference type="InterPro" id="IPR002302">
    <property type="entry name" value="Leu-tRNA-ligase"/>
</dbReference>
<evidence type="ECO:0000313" key="16">
    <source>
        <dbReference type="Proteomes" id="UP000272193"/>
    </source>
</evidence>
<dbReference type="InterPro" id="IPR014729">
    <property type="entry name" value="Rossmann-like_a/b/a_fold"/>
</dbReference>
<keyword evidence="5 9" id="KW-0067">ATP-binding</keyword>
<dbReference type="FunFam" id="1.10.730.10:FF:000002">
    <property type="entry name" value="Leucine--tRNA ligase"/>
    <property type="match status" value="1"/>
</dbReference>
<evidence type="ECO:0000313" key="15">
    <source>
        <dbReference type="EMBL" id="RPE66820.1"/>
    </source>
</evidence>
<feature type="short sequence motif" description="'KMSKS' region" evidence="9">
    <location>
        <begin position="657"/>
        <end position="661"/>
    </location>
</feature>
<keyword evidence="4 9" id="KW-0547">Nucleotide-binding</keyword>
<feature type="domain" description="Leucyl-tRNA synthetase editing" evidence="14">
    <location>
        <begin position="240"/>
        <end position="431"/>
    </location>
</feature>
<keyword evidence="2 9" id="KW-0963">Cytoplasm</keyword>
<evidence type="ECO:0000256" key="3">
    <source>
        <dbReference type="ARBA" id="ARBA00022598"/>
    </source>
</evidence>
<dbReference type="HAMAP" id="MF_00049_B">
    <property type="entry name" value="Leu_tRNA_synth_B"/>
    <property type="match status" value="1"/>
</dbReference>
<dbReference type="PROSITE" id="PS00178">
    <property type="entry name" value="AA_TRNA_LIGASE_I"/>
    <property type="match status" value="1"/>
</dbReference>
<dbReference type="AlphaFoldDB" id="A0A3N4UZ12"/>
<evidence type="ECO:0000259" key="11">
    <source>
        <dbReference type="Pfam" id="PF00133"/>
    </source>
</evidence>
<comment type="subcellular location">
    <subcellularLocation>
        <location evidence="9">Cytoplasm</location>
    </subcellularLocation>
</comment>
<evidence type="ECO:0000256" key="5">
    <source>
        <dbReference type="ARBA" id="ARBA00022840"/>
    </source>
</evidence>
<dbReference type="SUPFAM" id="SSF50677">
    <property type="entry name" value="ValRS/IleRS/LeuRS editing domain"/>
    <property type="match status" value="1"/>
</dbReference>
<dbReference type="Gene3D" id="3.40.50.620">
    <property type="entry name" value="HUPs"/>
    <property type="match status" value="2"/>
</dbReference>
<dbReference type="FunFam" id="3.40.50.620:FF:000056">
    <property type="entry name" value="Leucine--tRNA ligase"/>
    <property type="match status" value="1"/>
</dbReference>
<dbReference type="Pfam" id="PF09334">
    <property type="entry name" value="tRNA-synt_1g"/>
    <property type="match status" value="1"/>
</dbReference>
<dbReference type="PANTHER" id="PTHR43740:SF2">
    <property type="entry name" value="LEUCINE--TRNA LIGASE, MITOCHONDRIAL"/>
    <property type="match status" value="1"/>
</dbReference>
<evidence type="ECO:0000256" key="8">
    <source>
        <dbReference type="ARBA" id="ARBA00047469"/>
    </source>
</evidence>
<dbReference type="Proteomes" id="UP000272193">
    <property type="component" value="Unassembled WGS sequence"/>
</dbReference>
<name>A0A3N4UZ12_9BURK</name>
<evidence type="ECO:0000256" key="7">
    <source>
        <dbReference type="ARBA" id="ARBA00023146"/>
    </source>
</evidence>
<dbReference type="InterPro" id="IPR009080">
    <property type="entry name" value="tRNAsynth_Ia_anticodon-bd"/>
</dbReference>
<evidence type="ECO:0000256" key="10">
    <source>
        <dbReference type="RuleBase" id="RU363035"/>
    </source>
</evidence>
<dbReference type="Pfam" id="PF00133">
    <property type="entry name" value="tRNA-synt_1"/>
    <property type="match status" value="1"/>
</dbReference>
<feature type="domain" description="Methionyl/Valyl/Leucyl/Isoleucyl-tRNA synthetase anticodon-binding" evidence="12">
    <location>
        <begin position="747"/>
        <end position="872"/>
    </location>
</feature>
<comment type="caution">
    <text evidence="15">The sequence shown here is derived from an EMBL/GenBank/DDBJ whole genome shotgun (WGS) entry which is preliminary data.</text>
</comment>
<dbReference type="Gene3D" id="2.20.28.290">
    <property type="match status" value="1"/>
</dbReference>
<comment type="catalytic activity">
    <reaction evidence="8 9">
        <text>tRNA(Leu) + L-leucine + ATP = L-leucyl-tRNA(Leu) + AMP + diphosphate</text>
        <dbReference type="Rhea" id="RHEA:11688"/>
        <dbReference type="Rhea" id="RHEA-COMP:9613"/>
        <dbReference type="Rhea" id="RHEA-COMP:9622"/>
        <dbReference type="ChEBI" id="CHEBI:30616"/>
        <dbReference type="ChEBI" id="CHEBI:33019"/>
        <dbReference type="ChEBI" id="CHEBI:57427"/>
        <dbReference type="ChEBI" id="CHEBI:78442"/>
        <dbReference type="ChEBI" id="CHEBI:78494"/>
        <dbReference type="ChEBI" id="CHEBI:456215"/>
        <dbReference type="EC" id="6.1.1.4"/>
    </reaction>
</comment>
<dbReference type="FunFam" id="3.90.740.10:FF:000012">
    <property type="entry name" value="Leucine--tRNA ligase"/>
    <property type="match status" value="1"/>
</dbReference>
<dbReference type="GO" id="GO:0005524">
    <property type="term" value="F:ATP binding"/>
    <property type="evidence" value="ECO:0007669"/>
    <property type="project" value="UniProtKB-UniRule"/>
</dbReference>
<dbReference type="CDD" id="cd00812">
    <property type="entry name" value="LeuRS_core"/>
    <property type="match status" value="1"/>
</dbReference>
<keyword evidence="7 9" id="KW-0030">Aminoacyl-tRNA synthetase</keyword>
<dbReference type="Gene3D" id="1.10.730.10">
    <property type="entry name" value="Isoleucyl-tRNA Synthetase, Domain 1"/>
    <property type="match status" value="1"/>
</dbReference>
<dbReference type="PANTHER" id="PTHR43740">
    <property type="entry name" value="LEUCYL-TRNA SYNTHETASE"/>
    <property type="match status" value="1"/>
</dbReference>
<sequence length="910" mass="101537">MNAYNFAMQDKYQPQEVERAAHAHWTVRDAYRVTENATDAQGRPRPKFYACSMLPYPSGKLHMGHVRNYTINDMLTRYLRMNGYNVLMPMGWDAFGLPAENAALKNGLPPAKWTYENIAYMKRQMQAMGLAIDWSREVATCSPDYYKWNQWLFLKMLEKGIAYRKTQVVNWDPVDQTVLANEQVIDGRGWRTGALVEKREIPGYYLNITAYAQELLDHVQIGNPKATLTGWPDKVRLMQENWIGKSEGVRFAFPHDIRGADGALIGDGRLYVFTTRADTIMGVTFCAVAPEHPLAAHAAASNPALAAFIEECKKGGTTEAELALKEKEGMHTGLVVTHPLTGEAVPVWVGNYVLMSYGDGAVMGVPAHDERDFAFAKKYGLPIKQVIAVEGQTFSTEAWADWYADKEHGVCIHSGVLDGLGYAAAVDKVAALLAEKGLGEKKVTFRLRDWGISRQRYWGTPIPIIHCEHCGPVPVPEKDLPVVLPEDLVPDGSGNPLARCEAFLNVDCPQCGQPARRETDTMDTFVDSSWYFMRYTCADNRDAMVDARTDYWMPMDQYIGGIEHAILHLLYARFWTKVMRDLGLVKVDEPFQRLLTQGMVLNHIYSRRTEKGGKEYFWPHDVEHVLDESGKIIGARLKHAVGDLPAGTSIDYEGVGTMSKSKNNGVDPQDLIEKYGADTARLYTMFTAPPEATLEWNDAAVEGSFRFLRRVWAYGQQLYATKNEAQGDHFTLASGQKMPELSPAARALRLEIHTVLRQVDFDYQRMQYNTVVSGAMKMMNALEAFRPAAGDAGDAWAQAEGFGILLRVLYPATPHITHALWTALGFDAQLGDLLDAPWPRVDEAALVRDEIELVLQINGKLRGALRVRADADRAAIEAAALASAEFARHGEGRTAKKVVVVPGRLVNIVV</sequence>
<dbReference type="InterPro" id="IPR002300">
    <property type="entry name" value="aa-tRNA-synth_Ia"/>
</dbReference>
<evidence type="ECO:0000259" key="12">
    <source>
        <dbReference type="Pfam" id="PF08264"/>
    </source>
</evidence>
<dbReference type="NCBIfam" id="TIGR00396">
    <property type="entry name" value="leuS_bact"/>
    <property type="match status" value="1"/>
</dbReference>
<dbReference type="RefSeq" id="WP_425469994.1">
    <property type="nucleotide sequence ID" value="NZ_RKQL01000004.1"/>
</dbReference>
<feature type="binding site" evidence="9">
    <location>
        <position position="660"/>
    </location>
    <ligand>
        <name>ATP</name>
        <dbReference type="ChEBI" id="CHEBI:30616"/>
    </ligand>
</feature>
<dbReference type="InterPro" id="IPR001412">
    <property type="entry name" value="aa-tRNA-synth_I_CS"/>
</dbReference>
<feature type="short sequence motif" description="'HIGH' region" evidence="9">
    <location>
        <begin position="55"/>
        <end position="65"/>
    </location>
</feature>
<evidence type="ECO:0000259" key="14">
    <source>
        <dbReference type="Pfam" id="PF13603"/>
    </source>
</evidence>
<dbReference type="InterPro" id="IPR009008">
    <property type="entry name" value="Val/Leu/Ile-tRNA-synth_edit"/>
</dbReference>
<dbReference type="Pfam" id="PF13603">
    <property type="entry name" value="tRNA-synt_1_2"/>
    <property type="match status" value="1"/>
</dbReference>
<dbReference type="GO" id="GO:0005829">
    <property type="term" value="C:cytosol"/>
    <property type="evidence" value="ECO:0007669"/>
    <property type="project" value="TreeGrafter"/>
</dbReference>
<dbReference type="Pfam" id="PF08264">
    <property type="entry name" value="Anticodon_1"/>
    <property type="match status" value="1"/>
</dbReference>
<protein>
    <recommendedName>
        <fullName evidence="9">Leucine--tRNA ligase</fullName>
        <ecNumber evidence="9">6.1.1.4</ecNumber>
    </recommendedName>
    <alternativeName>
        <fullName evidence="9">Leucyl-tRNA synthetase</fullName>
        <shortName evidence="9">LeuRS</shortName>
    </alternativeName>
</protein>
<dbReference type="GO" id="GO:0002161">
    <property type="term" value="F:aminoacyl-tRNA deacylase activity"/>
    <property type="evidence" value="ECO:0007669"/>
    <property type="project" value="InterPro"/>
</dbReference>
<dbReference type="InterPro" id="IPR015413">
    <property type="entry name" value="Methionyl/Leucyl_tRNA_Synth"/>
</dbReference>
<dbReference type="Gene3D" id="3.10.20.590">
    <property type="match status" value="1"/>
</dbReference>
<keyword evidence="16" id="KW-1185">Reference proteome</keyword>
<evidence type="ECO:0000256" key="9">
    <source>
        <dbReference type="HAMAP-Rule" id="MF_00049"/>
    </source>
</evidence>
<dbReference type="EMBL" id="RKQL01000004">
    <property type="protein sequence ID" value="RPE66820.1"/>
    <property type="molecule type" value="Genomic_DNA"/>
</dbReference>
<dbReference type="FunFam" id="3.40.50.620:FF:000003">
    <property type="entry name" value="Leucine--tRNA ligase"/>
    <property type="match status" value="1"/>
</dbReference>
<dbReference type="InterPro" id="IPR013155">
    <property type="entry name" value="M/V/L/I-tRNA-synth_anticd-bd"/>
</dbReference>
<feature type="domain" description="Aminoacyl-tRNA synthetase class Ia" evidence="11">
    <location>
        <begin position="657"/>
        <end position="690"/>
    </location>
</feature>
<dbReference type="EC" id="6.1.1.4" evidence="9"/>
<gene>
    <name evidence="9" type="primary">leuS</name>
    <name evidence="15" type="ORF">EDC62_1894</name>
</gene>
<accession>A0A3N4UZ12</accession>
<evidence type="ECO:0000256" key="1">
    <source>
        <dbReference type="ARBA" id="ARBA00005594"/>
    </source>
</evidence>
<reference evidence="15 16" key="1">
    <citation type="submission" date="2018-11" db="EMBL/GenBank/DDBJ databases">
        <title>Genomic Encyclopedia of Type Strains, Phase IV (KMG-IV): sequencing the most valuable type-strain genomes for metagenomic binning, comparative biology and taxonomic classification.</title>
        <authorList>
            <person name="Goeker M."/>
        </authorList>
    </citation>
    <scope>NUCLEOTIDE SEQUENCE [LARGE SCALE GENOMIC DNA]</scope>
    <source>
        <strain evidence="15 16">DSM 101684</strain>
    </source>
</reference>
<proteinExistence type="inferred from homology"/>